<dbReference type="NCBIfam" id="NF001211">
    <property type="entry name" value="PRK00179.1"/>
    <property type="match status" value="1"/>
</dbReference>
<evidence type="ECO:0000256" key="1">
    <source>
        <dbReference type="ARBA" id="ARBA00004926"/>
    </source>
</evidence>
<evidence type="ECO:0000256" key="3">
    <source>
        <dbReference type="ARBA" id="ARBA00022432"/>
    </source>
</evidence>
<dbReference type="PROSITE" id="PS00174">
    <property type="entry name" value="P_GLUCOSE_ISOMERASE_2"/>
    <property type="match status" value="1"/>
</dbReference>
<dbReference type="GO" id="GO:0006094">
    <property type="term" value="P:gluconeogenesis"/>
    <property type="evidence" value="ECO:0007669"/>
    <property type="project" value="UniProtKB-UniRule"/>
</dbReference>
<dbReference type="EMBL" id="LR217710">
    <property type="protein sequence ID" value="VFP81655.1"/>
    <property type="molecule type" value="Genomic_DNA"/>
</dbReference>
<comment type="subcellular location">
    <subcellularLocation>
        <location evidence="7">Cytoplasm</location>
    </subcellularLocation>
</comment>
<keyword evidence="5 7" id="KW-0413">Isomerase</keyword>
<dbReference type="RefSeq" id="WP_154029410.1">
    <property type="nucleotide sequence ID" value="NZ_LR217710.1"/>
</dbReference>
<dbReference type="AlphaFoldDB" id="A0A451D7C2"/>
<dbReference type="GO" id="GO:0097367">
    <property type="term" value="F:carbohydrate derivative binding"/>
    <property type="evidence" value="ECO:0007669"/>
    <property type="project" value="InterPro"/>
</dbReference>
<dbReference type="PANTHER" id="PTHR11469">
    <property type="entry name" value="GLUCOSE-6-PHOSPHATE ISOMERASE"/>
    <property type="match status" value="1"/>
</dbReference>
<feature type="active site" evidence="7">
    <location>
        <position position="510"/>
    </location>
</feature>
<dbReference type="GO" id="GO:0005829">
    <property type="term" value="C:cytosol"/>
    <property type="evidence" value="ECO:0007669"/>
    <property type="project" value="TreeGrafter"/>
</dbReference>
<evidence type="ECO:0000313" key="10">
    <source>
        <dbReference type="Proteomes" id="UP000294344"/>
    </source>
</evidence>
<gene>
    <name evidence="7 9" type="primary">pgi</name>
    <name evidence="9" type="ORF">BUCICURV3402_383</name>
</gene>
<dbReference type="GO" id="GO:0004347">
    <property type="term" value="F:glucose-6-phosphate isomerase activity"/>
    <property type="evidence" value="ECO:0007669"/>
    <property type="project" value="UniProtKB-UniRule"/>
</dbReference>
<evidence type="ECO:0000256" key="2">
    <source>
        <dbReference type="ARBA" id="ARBA00006604"/>
    </source>
</evidence>
<comment type="pathway">
    <text evidence="1 7 8">Carbohydrate degradation; glycolysis; D-glyceraldehyde 3-phosphate and glycerone phosphate from D-glucose: step 2/4.</text>
</comment>
<dbReference type="OrthoDB" id="140919at2"/>
<evidence type="ECO:0000256" key="5">
    <source>
        <dbReference type="ARBA" id="ARBA00023235"/>
    </source>
</evidence>
<dbReference type="CDD" id="cd05015">
    <property type="entry name" value="SIS_PGI_1"/>
    <property type="match status" value="1"/>
</dbReference>
<evidence type="ECO:0000256" key="6">
    <source>
        <dbReference type="ARBA" id="ARBA00029321"/>
    </source>
</evidence>
<dbReference type="PROSITE" id="PS00765">
    <property type="entry name" value="P_GLUCOSE_ISOMERASE_1"/>
    <property type="match status" value="1"/>
</dbReference>
<dbReference type="PROSITE" id="PS51463">
    <property type="entry name" value="P_GLUCOSE_ISOMERASE_3"/>
    <property type="match status" value="1"/>
</dbReference>
<dbReference type="Gene3D" id="3.40.50.10490">
    <property type="entry name" value="Glucose-6-phosphate isomerase like protein, domain 1"/>
    <property type="match status" value="2"/>
</dbReference>
<comment type="catalytic activity">
    <reaction evidence="6 7 8">
        <text>alpha-D-glucose 6-phosphate = beta-D-fructose 6-phosphate</text>
        <dbReference type="Rhea" id="RHEA:11816"/>
        <dbReference type="ChEBI" id="CHEBI:57634"/>
        <dbReference type="ChEBI" id="CHEBI:58225"/>
        <dbReference type="EC" id="5.3.1.9"/>
    </reaction>
</comment>
<dbReference type="InterPro" id="IPR023096">
    <property type="entry name" value="G6P_Isomerase_C"/>
</dbReference>
<evidence type="ECO:0000256" key="7">
    <source>
        <dbReference type="HAMAP-Rule" id="MF_00473"/>
    </source>
</evidence>
<organism evidence="9 10">
    <name type="scientific">Buchnera aphidicola</name>
    <name type="common">Cinara curvipes</name>
    <dbReference type="NCBI Taxonomy" id="2518975"/>
    <lineage>
        <taxon>Bacteria</taxon>
        <taxon>Pseudomonadati</taxon>
        <taxon>Pseudomonadota</taxon>
        <taxon>Gammaproteobacteria</taxon>
        <taxon>Enterobacterales</taxon>
        <taxon>Erwiniaceae</taxon>
        <taxon>Buchnera</taxon>
    </lineage>
</organism>
<proteinExistence type="inferred from homology"/>
<protein>
    <recommendedName>
        <fullName evidence="7">Glucose-6-phosphate isomerase</fullName>
        <shortName evidence="7">GPI</shortName>
        <ecNumber evidence="7">5.3.1.9</ecNumber>
    </recommendedName>
    <alternativeName>
        <fullName evidence="7">Phosphoglucose isomerase</fullName>
        <shortName evidence="7">PGI</shortName>
    </alternativeName>
    <alternativeName>
        <fullName evidence="7">Phosphohexose isomerase</fullName>
        <shortName evidence="7">PHI</shortName>
    </alternativeName>
</protein>
<accession>A0A451D7C2</accession>
<name>A0A451D7C2_9GAMM</name>
<keyword evidence="3 7" id="KW-0312">Gluconeogenesis</keyword>
<dbReference type="PANTHER" id="PTHR11469:SF1">
    <property type="entry name" value="GLUCOSE-6-PHOSPHATE ISOMERASE"/>
    <property type="match status" value="1"/>
</dbReference>
<dbReference type="EC" id="5.3.1.9" evidence="7"/>
<dbReference type="Pfam" id="PF00342">
    <property type="entry name" value="PGI"/>
    <property type="match status" value="1"/>
</dbReference>
<evidence type="ECO:0000256" key="8">
    <source>
        <dbReference type="RuleBase" id="RU000612"/>
    </source>
</evidence>
<dbReference type="GO" id="GO:0051156">
    <property type="term" value="P:glucose 6-phosphate metabolic process"/>
    <property type="evidence" value="ECO:0007669"/>
    <property type="project" value="TreeGrafter"/>
</dbReference>
<sequence>MKNINPTNTVAWKKLHNHFFDIKNIHIKDLFNLDKNRFTNYSISFNNEILVDFSKNRITKKTLQLLLDLSKECYLSDAIKNMFSGKLINKTENRSVLHIALRNKLNNKIIINNLDIMFSVKKELKKIKNFSNEIIKGYWKGYTGKNISDVVNIGIGGSHLGPYMVTESLKAYKNHLNIHYVSNIDGTNIIEVLKKVNLETTIFLIASKSFSTDETISNANYLKDQFSFKTNSINYFSKHCFALCENTSSALNFGIHKKNIFKFWDWVGGRYSLWSASGLSIALSIGFKNFELLLYGAYIMDQHFLNEKLSTNIPVILALISIWYTNFFHTETEAIFPYDEYMHVFPDYLQQSFMESNGKSIDRNGNLVTWNTSPIIWGQSGTNGQHSFFQLLHQGTNLVPCDFIIPSISHNPINNHHEKLLSNFLAQTQSLAFGNDFYINKEKISNDFIKNKNSFYKFCNGNKPSNSIILKKITPYSLGSLISLYEHKVFVQGIILNIFSFDQWGVELGKSVANNIYHDLFCNNLHKKYDSSTIGLLKIYKKWNNL</sequence>
<dbReference type="InterPro" id="IPR001672">
    <property type="entry name" value="G6P_Isomerase"/>
</dbReference>
<comment type="similarity">
    <text evidence="2 7 8">Belongs to the GPI family.</text>
</comment>
<keyword evidence="4 7" id="KW-0324">Glycolysis</keyword>
<keyword evidence="7" id="KW-0963">Cytoplasm</keyword>
<dbReference type="InterPro" id="IPR035482">
    <property type="entry name" value="SIS_PGI_2"/>
</dbReference>
<reference evidence="9 10" key="1">
    <citation type="submission" date="2019-02" db="EMBL/GenBank/DDBJ databases">
        <authorList>
            <person name="Manzano-Marin A."/>
            <person name="Manzano-Marin A."/>
        </authorList>
    </citation>
    <scope>NUCLEOTIDE SEQUENCE [LARGE SCALE GENOMIC DNA]</scope>
    <source>
        <strain evidence="9 10">BuCicurvipes</strain>
    </source>
</reference>
<dbReference type="PRINTS" id="PR00662">
    <property type="entry name" value="G6PISOMERASE"/>
</dbReference>
<dbReference type="GO" id="GO:0048029">
    <property type="term" value="F:monosaccharide binding"/>
    <property type="evidence" value="ECO:0007669"/>
    <property type="project" value="TreeGrafter"/>
</dbReference>
<feature type="active site" description="Proton donor" evidence="7">
    <location>
        <position position="355"/>
    </location>
</feature>
<dbReference type="InterPro" id="IPR035476">
    <property type="entry name" value="SIS_PGI_1"/>
</dbReference>
<evidence type="ECO:0000313" key="9">
    <source>
        <dbReference type="EMBL" id="VFP81655.1"/>
    </source>
</evidence>
<comment type="pathway">
    <text evidence="7">Carbohydrate biosynthesis; gluconeogenesis.</text>
</comment>
<dbReference type="SUPFAM" id="SSF53697">
    <property type="entry name" value="SIS domain"/>
    <property type="match status" value="1"/>
</dbReference>
<evidence type="ECO:0000256" key="4">
    <source>
        <dbReference type="ARBA" id="ARBA00023152"/>
    </source>
</evidence>
<dbReference type="UniPathway" id="UPA00138"/>
<dbReference type="InterPro" id="IPR018189">
    <property type="entry name" value="Phosphoglucose_isomerase_CS"/>
</dbReference>
<dbReference type="UniPathway" id="UPA00109">
    <property type="reaction ID" value="UER00181"/>
</dbReference>
<dbReference type="Gene3D" id="1.10.1390.10">
    <property type="match status" value="1"/>
</dbReference>
<dbReference type="GO" id="GO:0006096">
    <property type="term" value="P:glycolytic process"/>
    <property type="evidence" value="ECO:0007669"/>
    <property type="project" value="UniProtKB-UniRule"/>
</dbReference>
<dbReference type="HAMAP" id="MF_00473">
    <property type="entry name" value="G6P_isomerase"/>
    <property type="match status" value="1"/>
</dbReference>
<dbReference type="Proteomes" id="UP000294344">
    <property type="component" value="Chromosome"/>
</dbReference>
<comment type="function">
    <text evidence="7">Catalyzes the reversible isomerization of glucose-6-phosphate to fructose-6-phosphate.</text>
</comment>
<feature type="active site" evidence="7">
    <location>
        <position position="386"/>
    </location>
</feature>
<dbReference type="CDD" id="cd05016">
    <property type="entry name" value="SIS_PGI_2"/>
    <property type="match status" value="1"/>
</dbReference>
<dbReference type="InterPro" id="IPR046348">
    <property type="entry name" value="SIS_dom_sf"/>
</dbReference>